<dbReference type="InterPro" id="IPR004704">
    <property type="entry name" value="PTS_IID_man"/>
</dbReference>
<evidence type="ECO:0000313" key="2">
    <source>
        <dbReference type="EMBL" id="SEB76573.1"/>
    </source>
</evidence>
<organism evidence="2 3">
    <name type="scientific">Atopobium minutum</name>
    <dbReference type="NCBI Taxonomy" id="1381"/>
    <lineage>
        <taxon>Bacteria</taxon>
        <taxon>Bacillati</taxon>
        <taxon>Actinomycetota</taxon>
        <taxon>Coriobacteriia</taxon>
        <taxon>Coriobacteriales</taxon>
        <taxon>Atopobiaceae</taxon>
        <taxon>Atopobium</taxon>
    </lineage>
</organism>
<keyword evidence="1" id="KW-0812">Transmembrane</keyword>
<evidence type="ECO:0000313" key="3">
    <source>
        <dbReference type="Proteomes" id="UP000183687"/>
    </source>
</evidence>
<feature type="transmembrane region" description="Helical" evidence="1">
    <location>
        <begin position="307"/>
        <end position="326"/>
    </location>
</feature>
<dbReference type="EMBL" id="FNSH01000001">
    <property type="protein sequence ID" value="SEB76573.1"/>
    <property type="molecule type" value="Genomic_DNA"/>
</dbReference>
<feature type="transmembrane region" description="Helical" evidence="1">
    <location>
        <begin position="181"/>
        <end position="201"/>
    </location>
</feature>
<dbReference type="GO" id="GO:0005886">
    <property type="term" value="C:plasma membrane"/>
    <property type="evidence" value="ECO:0007669"/>
    <property type="project" value="TreeGrafter"/>
</dbReference>
<dbReference type="AlphaFoldDB" id="A0AB38A7P5"/>
<name>A0AB38A7P5_9ACTN</name>
<feature type="transmembrane region" description="Helical" evidence="1">
    <location>
        <begin position="127"/>
        <end position="151"/>
    </location>
</feature>
<dbReference type="PROSITE" id="PS51108">
    <property type="entry name" value="PTS_EIID"/>
    <property type="match status" value="1"/>
</dbReference>
<protein>
    <submittedName>
        <fullName evidence="2">PTS system IID component, Man family</fullName>
    </submittedName>
</protein>
<dbReference type="InterPro" id="IPR050303">
    <property type="entry name" value="GatZ_KbaZ_carbometab"/>
</dbReference>
<proteinExistence type="predicted"/>
<dbReference type="PANTHER" id="PTHR32502">
    <property type="entry name" value="N-ACETYLGALACTOSAMINE PERMEASE II COMPONENT-RELATED"/>
    <property type="match status" value="1"/>
</dbReference>
<dbReference type="PANTHER" id="PTHR32502:SF27">
    <property type="entry name" value="PTS SYSTEM, MANNOSE-SPECIFIC IID COMPONENT"/>
    <property type="match status" value="1"/>
</dbReference>
<accession>A0AB38A7P5</accession>
<evidence type="ECO:0000256" key="1">
    <source>
        <dbReference type="SAM" id="Phobius"/>
    </source>
</evidence>
<sequence length="327" mass="35313">MTDSVKEVKRVSKATRRKVWWKSQFLQGSMNYERMQALGWCYGMGPALKELYPNKEDLAAALKRHLEFFNTHPYPASPIFGVEMTLEEERAAGVEVEDAAIQGVKIGMMGPLAGVGDPIFWGTIRPVLGAFCASLALSGSIAGAFVFFLVWNVIRLSFMWYTQEFGYKQGTNITKDLSGGFLQKITMGASILGMFIMGVLIPRWTSMPMNKVIFSKAVLSKAADTYPAVTGLADAINGSAVSPDVLAGGVNGVTSLSGTDSIQMIDGVASVVRTTTLQSMLDQLLPALLPLGLTFLCIYLLKKSVSPITIIFALFALGILGALIGIF</sequence>
<comment type="caution">
    <text evidence="2">The sequence shown here is derived from an EMBL/GenBank/DDBJ whole genome shotgun (WGS) entry which is preliminary data.</text>
</comment>
<dbReference type="GO" id="GO:0009401">
    <property type="term" value="P:phosphoenolpyruvate-dependent sugar phosphotransferase system"/>
    <property type="evidence" value="ECO:0007669"/>
    <property type="project" value="InterPro"/>
</dbReference>
<keyword evidence="1" id="KW-0472">Membrane</keyword>
<dbReference type="RefSeq" id="WP_002562820.1">
    <property type="nucleotide sequence ID" value="NZ_CALJSN010000007.1"/>
</dbReference>
<keyword evidence="1" id="KW-1133">Transmembrane helix</keyword>
<dbReference type="Proteomes" id="UP000183687">
    <property type="component" value="Unassembled WGS sequence"/>
</dbReference>
<reference evidence="2 3" key="1">
    <citation type="submission" date="2016-10" db="EMBL/GenBank/DDBJ databases">
        <authorList>
            <person name="Varghese N."/>
            <person name="Submissions S."/>
        </authorList>
    </citation>
    <scope>NUCLEOTIDE SEQUENCE [LARGE SCALE GENOMIC DNA]</scope>
    <source>
        <strain evidence="2 3">DSM 20586</strain>
    </source>
</reference>
<dbReference type="Pfam" id="PF03613">
    <property type="entry name" value="EIID-AGA"/>
    <property type="match status" value="1"/>
</dbReference>
<gene>
    <name evidence="2" type="ORF">SAMN04489746_1024</name>
</gene>